<evidence type="ECO:0000313" key="3">
    <source>
        <dbReference type="EMBL" id="CAG8553969.1"/>
    </source>
</evidence>
<comment type="caution">
    <text evidence="3">The sequence shown here is derived from an EMBL/GenBank/DDBJ whole genome shotgun (WGS) entry which is preliminary data.</text>
</comment>
<name>A0A9N9FSX2_9GLOM</name>
<dbReference type="Proteomes" id="UP000789570">
    <property type="component" value="Unassembled WGS sequence"/>
</dbReference>
<keyword evidence="2" id="KW-0472">Membrane</keyword>
<feature type="compositionally biased region" description="Polar residues" evidence="1">
    <location>
        <begin position="212"/>
        <end position="228"/>
    </location>
</feature>
<feature type="compositionally biased region" description="Polar residues" evidence="1">
    <location>
        <begin position="422"/>
        <end position="440"/>
    </location>
</feature>
<feature type="transmembrane region" description="Helical" evidence="2">
    <location>
        <begin position="42"/>
        <end position="63"/>
    </location>
</feature>
<feature type="transmembrane region" description="Helical" evidence="2">
    <location>
        <begin position="132"/>
        <end position="156"/>
    </location>
</feature>
<feature type="region of interest" description="Disordered" evidence="1">
    <location>
        <begin position="205"/>
        <end position="317"/>
    </location>
</feature>
<sequence>MGHTLARVTVFFVSASFLLYSLFVATVTFLKLNFTVSHISEPLRIGYGVILVILAPSGLWGIIGSTQNNSDLCDRYLREHWFSSGVFTIIDGIKVALSFTMKIDSINACVTPTDSSQDAIDGCRRKVDFNQIASLIIFGAQEYFLIFLGILVWYSCKRIKRITKKINEKGKEEALERLDLSEVIPDESNVASMNAYDLREQRQNLPLDRINDQPTSTHVPRRPSQYNKGRNDRQTIQIKPEPMPNVLRSREFQGDNYDDNNNVQGMRRYDQKITAPPRPRKSYNRQNTTSIELQRELSASQSMNSMATTGRSKSMRMAAPLARSNNNVLHPQFQPMQQIKYPQGARNKGVNDGPDPPEGTPFRTHRRSRSHPQLRPLPDPPTSDNFTVQPDHSVPPQIHQQQAPPPQIIENEPIDESKDASDNSQKMSKAANRLSNSSRYKPSLSPVFENRSPKHSSLLNRSNSLPNLNDPEDLMRNESTLAPPVPLIPAGLYPDNNKSKVSKSQPSKINLSSADKLARFIDAYGNKDYNRKPENLQYNYSDNHNGWNTHENDDYVFDHRRPKSAHSVGGEARPKSSVSSIFGEDSYYSNHYYYEPSSNYENQGAMNNQTYHQNLGPITPAEYNNGGKFVQKYPTEGDNYNRQGSQKNYYY</sequence>
<keyword evidence="2" id="KW-0812">Transmembrane</keyword>
<reference evidence="3" key="1">
    <citation type="submission" date="2021-06" db="EMBL/GenBank/DDBJ databases">
        <authorList>
            <person name="Kallberg Y."/>
            <person name="Tangrot J."/>
            <person name="Rosling A."/>
        </authorList>
    </citation>
    <scope>NUCLEOTIDE SEQUENCE</scope>
    <source>
        <strain evidence="3">UK204</strain>
    </source>
</reference>
<dbReference type="OrthoDB" id="2396407at2759"/>
<keyword evidence="4" id="KW-1185">Reference proteome</keyword>
<evidence type="ECO:0000256" key="1">
    <source>
        <dbReference type="SAM" id="MobiDB-lite"/>
    </source>
</evidence>
<feature type="compositionally biased region" description="Polar residues" evidence="1">
    <location>
        <begin position="284"/>
        <end position="312"/>
    </location>
</feature>
<protein>
    <submittedName>
        <fullName evidence="3">16333_t:CDS:1</fullName>
    </submittedName>
</protein>
<evidence type="ECO:0000313" key="4">
    <source>
        <dbReference type="Proteomes" id="UP000789570"/>
    </source>
</evidence>
<dbReference type="EMBL" id="CAJVPQ010001456">
    <property type="protein sequence ID" value="CAG8553969.1"/>
    <property type="molecule type" value="Genomic_DNA"/>
</dbReference>
<keyword evidence="2" id="KW-1133">Transmembrane helix</keyword>
<feature type="region of interest" description="Disordered" evidence="1">
    <location>
        <begin position="344"/>
        <end position="482"/>
    </location>
</feature>
<accession>A0A9N9FSX2</accession>
<gene>
    <name evidence="3" type="ORF">FCALED_LOCUS6263</name>
</gene>
<proteinExistence type="predicted"/>
<feature type="compositionally biased region" description="Low complexity" evidence="1">
    <location>
        <begin position="456"/>
        <end position="469"/>
    </location>
</feature>
<feature type="transmembrane region" description="Helical" evidence="2">
    <location>
        <begin position="6"/>
        <end position="30"/>
    </location>
</feature>
<evidence type="ECO:0000256" key="2">
    <source>
        <dbReference type="SAM" id="Phobius"/>
    </source>
</evidence>
<organism evidence="3 4">
    <name type="scientific">Funneliformis caledonium</name>
    <dbReference type="NCBI Taxonomy" id="1117310"/>
    <lineage>
        <taxon>Eukaryota</taxon>
        <taxon>Fungi</taxon>
        <taxon>Fungi incertae sedis</taxon>
        <taxon>Mucoromycota</taxon>
        <taxon>Glomeromycotina</taxon>
        <taxon>Glomeromycetes</taxon>
        <taxon>Glomerales</taxon>
        <taxon>Glomeraceae</taxon>
        <taxon>Funneliformis</taxon>
    </lineage>
</organism>
<dbReference type="AlphaFoldDB" id="A0A9N9FSX2"/>
<feature type="compositionally biased region" description="Basic residues" evidence="1">
    <location>
        <begin position="363"/>
        <end position="372"/>
    </location>
</feature>